<keyword evidence="1" id="KW-0808">Transferase</keyword>
<dbReference type="GO" id="GO:0016757">
    <property type="term" value="F:glycosyltransferase activity"/>
    <property type="evidence" value="ECO:0007669"/>
    <property type="project" value="UniProtKB-KW"/>
</dbReference>
<keyword evidence="4" id="KW-1185">Reference proteome</keyword>
<sequence length="281" mass="31451">MDWCKEENIEFKSPPSLVPLSVNDELAFVAGINCSLNTPAFTTEKMLEKRLMLRKIIRQEMGVKDSDMLVMALSSINPGKGHFLLLESLELTGDKSQRGLVDHGESLKKMLRGSEEKKQGEEIKLLIGSVGSKSNKVFYVKSLLKFLSNHSDLEKSVLWTPATTRVASLYSAADVYVINSQGLGETFGRVTIEAMAFGIPVLGTDSGGTKEIVEQNVTGLLHPIGHPGTSILSKNLQYLLKNPSERQRMGLQGRQKVKNMYLKKHMYKIFWEVLYNTMRIK</sequence>
<evidence type="ECO:0000259" key="2">
    <source>
        <dbReference type="Pfam" id="PF00534"/>
    </source>
</evidence>
<protein>
    <recommendedName>
        <fullName evidence="2">Glycosyl transferase family 1 domain-containing protein</fullName>
    </recommendedName>
</protein>
<dbReference type="CDD" id="cd03801">
    <property type="entry name" value="GT4_PimA-like"/>
    <property type="match status" value="1"/>
</dbReference>
<evidence type="ECO:0000313" key="4">
    <source>
        <dbReference type="Proteomes" id="UP001157418"/>
    </source>
</evidence>
<name>A0AAU9M9Z2_9ASTR</name>
<feature type="domain" description="Glycosyl transferase family 1" evidence="2">
    <location>
        <begin position="58"/>
        <end position="255"/>
    </location>
</feature>
<dbReference type="AlphaFoldDB" id="A0AAU9M9Z2"/>
<proteinExistence type="predicted"/>
<dbReference type="EMBL" id="CAKMRJ010001112">
    <property type="protein sequence ID" value="CAH1422582.1"/>
    <property type="molecule type" value="Genomic_DNA"/>
</dbReference>
<organism evidence="3 4">
    <name type="scientific">Lactuca virosa</name>
    <dbReference type="NCBI Taxonomy" id="75947"/>
    <lineage>
        <taxon>Eukaryota</taxon>
        <taxon>Viridiplantae</taxon>
        <taxon>Streptophyta</taxon>
        <taxon>Embryophyta</taxon>
        <taxon>Tracheophyta</taxon>
        <taxon>Spermatophyta</taxon>
        <taxon>Magnoliopsida</taxon>
        <taxon>eudicotyledons</taxon>
        <taxon>Gunneridae</taxon>
        <taxon>Pentapetalae</taxon>
        <taxon>asterids</taxon>
        <taxon>campanulids</taxon>
        <taxon>Asterales</taxon>
        <taxon>Asteraceae</taxon>
        <taxon>Cichorioideae</taxon>
        <taxon>Cichorieae</taxon>
        <taxon>Lactucinae</taxon>
        <taxon>Lactuca</taxon>
    </lineage>
</organism>
<dbReference type="InterPro" id="IPR001296">
    <property type="entry name" value="Glyco_trans_1"/>
</dbReference>
<comment type="caution">
    <text evidence="3">The sequence shown here is derived from an EMBL/GenBank/DDBJ whole genome shotgun (WGS) entry which is preliminary data.</text>
</comment>
<keyword evidence="1" id="KW-0328">Glycosyltransferase</keyword>
<dbReference type="PANTHER" id="PTHR47778:SF2">
    <property type="entry name" value="GLYCOSYL TRANSFERASE FAMILY 1 DOMAIN-CONTAINING PROTEIN"/>
    <property type="match status" value="1"/>
</dbReference>
<dbReference type="PANTHER" id="PTHR47778">
    <property type="entry name" value="BNAA05G14870D PROTEIN"/>
    <property type="match status" value="1"/>
</dbReference>
<evidence type="ECO:0000313" key="3">
    <source>
        <dbReference type="EMBL" id="CAH1422582.1"/>
    </source>
</evidence>
<dbReference type="SUPFAM" id="SSF53756">
    <property type="entry name" value="UDP-Glycosyltransferase/glycogen phosphorylase"/>
    <property type="match status" value="1"/>
</dbReference>
<reference evidence="3 4" key="1">
    <citation type="submission" date="2022-01" db="EMBL/GenBank/DDBJ databases">
        <authorList>
            <person name="Xiong W."/>
            <person name="Schranz E."/>
        </authorList>
    </citation>
    <scope>NUCLEOTIDE SEQUENCE [LARGE SCALE GENOMIC DNA]</scope>
</reference>
<accession>A0AAU9M9Z2</accession>
<gene>
    <name evidence="3" type="ORF">LVIROSA_LOCUS9905</name>
</gene>
<dbReference type="Pfam" id="PF00534">
    <property type="entry name" value="Glycos_transf_1"/>
    <property type="match status" value="1"/>
</dbReference>
<evidence type="ECO:0000256" key="1">
    <source>
        <dbReference type="ARBA" id="ARBA00022676"/>
    </source>
</evidence>
<dbReference type="Gene3D" id="3.40.50.2000">
    <property type="entry name" value="Glycogen Phosphorylase B"/>
    <property type="match status" value="1"/>
</dbReference>
<dbReference type="Proteomes" id="UP001157418">
    <property type="component" value="Unassembled WGS sequence"/>
</dbReference>